<gene>
    <name evidence="1" type="ORF">AUO97_03815</name>
</gene>
<dbReference type="AlphaFoldDB" id="A0A1E3MDS3"/>
<proteinExistence type="predicted"/>
<sequence length="365" mass="43140">MQLSIFEHYKQLLKNAKKYKIPPREKTFFDTAIRNHYENPTTELLEFFLNPTESHDLGDLFWKGFCDVLQQEASLSKLDLGNIVKLEREYATHQGNRIDLWIETDTCFILLEAKIYHHQNNPFQDYIQFAQSKNQSKNKQIVGVILSIAGKSEKKGWLGLSYQQIVNSIRPYLAEQMLANPMNKWNLFAREFLLHLDSYYRIKNLDMNRVQFILDHYKEIEELQRLRTSTISEVVDSLSQQLNEMIDGYESENKYESWGGIRFYNKAWGNKSNTTLLIKQEDGQTVIKVITYILNLSLELEEEAFSILGTQTDSRYLDQKVENYRRGTERWLCIYWRSPENNLTAITDLLFEKVKLLDTIERTLK</sequence>
<dbReference type="RefSeq" id="WP_001177189.1">
    <property type="nucleotide sequence ID" value="NZ_CAUZGM010000006.1"/>
</dbReference>
<dbReference type="Pfam" id="PF14281">
    <property type="entry name" value="PDDEXK_4"/>
    <property type="match status" value="1"/>
</dbReference>
<dbReference type="Proteomes" id="UP000072389">
    <property type="component" value="Chromosome"/>
</dbReference>
<evidence type="ECO:0000313" key="1">
    <source>
        <dbReference type="EMBL" id="APP29991.1"/>
    </source>
</evidence>
<name>A0A1E3MDS3_ACIBA</name>
<dbReference type="InterPro" id="IPR029470">
    <property type="entry name" value="PDDEXK_4"/>
</dbReference>
<organism evidence="1 2">
    <name type="scientific">Acinetobacter baumannii</name>
    <dbReference type="NCBI Taxonomy" id="470"/>
    <lineage>
        <taxon>Bacteria</taxon>
        <taxon>Pseudomonadati</taxon>
        <taxon>Pseudomonadota</taxon>
        <taxon>Gammaproteobacteria</taxon>
        <taxon>Moraxellales</taxon>
        <taxon>Moraxellaceae</taxon>
        <taxon>Acinetobacter</taxon>
        <taxon>Acinetobacter calcoaceticus/baumannii complex</taxon>
    </lineage>
</organism>
<protein>
    <submittedName>
        <fullName evidence="1">Nuclease</fullName>
    </submittedName>
</protein>
<dbReference type="EMBL" id="CP018664">
    <property type="protein sequence ID" value="APP29991.1"/>
    <property type="molecule type" value="Genomic_DNA"/>
</dbReference>
<reference evidence="1 2" key="1">
    <citation type="journal article" date="2014" name="Antimicrob. Agents Chemother.">
        <title>Triclosan can select for an AdeIJK-overexpressing mutant of Acinetobacter baumannii ATCC 17978 that displays reduced susceptibility to multiple antibiotics.</title>
        <authorList>
            <person name="Fernando D.M."/>
            <person name="Xu W."/>
            <person name="Loewen P.C."/>
            <person name="Zhanel G.G."/>
            <person name="Kumar A."/>
        </authorList>
    </citation>
    <scope>NUCLEOTIDE SEQUENCE [LARGE SCALE GENOMIC DNA]</scope>
    <source>
        <strain evidence="1 2">ATCC 17978</strain>
    </source>
</reference>
<evidence type="ECO:0000313" key="2">
    <source>
        <dbReference type="Proteomes" id="UP000072389"/>
    </source>
</evidence>
<accession>A0A1E3MDS3</accession>